<name>A0AAI9E9X8_9PEZI</name>
<evidence type="ECO:0000313" key="10">
    <source>
        <dbReference type="Proteomes" id="UP001296104"/>
    </source>
</evidence>
<dbReference type="PANTHER" id="PTHR46077">
    <property type="entry name" value="E3 UBIQUITIN-PROTEIN LIGASE TOPORS"/>
    <property type="match status" value="1"/>
</dbReference>
<accession>A0AAI9E9X8</accession>
<dbReference type="GO" id="GO:0061630">
    <property type="term" value="F:ubiquitin protein ligase activity"/>
    <property type="evidence" value="ECO:0007669"/>
    <property type="project" value="UniProtKB-EC"/>
</dbReference>
<keyword evidence="6" id="KW-0479">Metal-binding</keyword>
<keyword evidence="4" id="KW-0805">Transcription regulation</keyword>
<proteinExistence type="predicted"/>
<dbReference type="GO" id="GO:0000209">
    <property type="term" value="P:protein polyubiquitination"/>
    <property type="evidence" value="ECO:0007669"/>
    <property type="project" value="TreeGrafter"/>
</dbReference>
<dbReference type="InterPro" id="IPR001841">
    <property type="entry name" value="Znf_RING"/>
</dbReference>
<dbReference type="EMBL" id="CAVMBE010000017">
    <property type="protein sequence ID" value="CAK3967390.1"/>
    <property type="molecule type" value="Genomic_DNA"/>
</dbReference>
<feature type="domain" description="RING-type" evidence="8">
    <location>
        <begin position="41"/>
        <end position="81"/>
    </location>
</feature>
<dbReference type="Gene3D" id="3.30.40.10">
    <property type="entry name" value="Zinc/RING finger domain, C3HC4 (zinc finger)"/>
    <property type="match status" value="1"/>
</dbReference>
<reference evidence="9" key="1">
    <citation type="submission" date="2023-11" db="EMBL/GenBank/DDBJ databases">
        <authorList>
            <person name="Alioto T."/>
            <person name="Alioto T."/>
            <person name="Gomez Garrido J."/>
        </authorList>
    </citation>
    <scope>NUCLEOTIDE SEQUENCE</scope>
</reference>
<evidence type="ECO:0000256" key="6">
    <source>
        <dbReference type="PROSITE-ProRule" id="PRU00175"/>
    </source>
</evidence>
<dbReference type="SMART" id="SM00184">
    <property type="entry name" value="RING"/>
    <property type="match status" value="1"/>
</dbReference>
<dbReference type="GO" id="GO:0006513">
    <property type="term" value="P:protein monoubiquitination"/>
    <property type="evidence" value="ECO:0007669"/>
    <property type="project" value="TreeGrafter"/>
</dbReference>
<sequence>MDGDITQASGNINTQDDFQIRGAVTRAPPQTAAKTRSQDACAICLEAITERAVAVPCNHLTFDFLCLVTWLQEQSTCPLCKSRITKVEYDFRSPEDYKTYHVPVEDTRSRNARTSQHSRPAHLNPRPRRRPVAQQTQPSTDQSLDRRRHIYRNRLYSLRVGANRISQYRDFTQQSFTTSPELQSRTRTFLRRELQIFSFLDANPRGGNRDFLVEYIVAILKTNELRGADGKTEELLKDVLGLENTRQLLHELEAWLRSPYVHLRDWDGHVQYADRRDTSK</sequence>
<keyword evidence="3" id="KW-0808">Transferase</keyword>
<evidence type="ECO:0000256" key="7">
    <source>
        <dbReference type="SAM" id="MobiDB-lite"/>
    </source>
</evidence>
<evidence type="ECO:0000256" key="2">
    <source>
        <dbReference type="ARBA" id="ARBA00012483"/>
    </source>
</evidence>
<feature type="region of interest" description="Disordered" evidence="7">
    <location>
        <begin position="102"/>
        <end position="145"/>
    </location>
</feature>
<dbReference type="GO" id="GO:0008270">
    <property type="term" value="F:zinc ion binding"/>
    <property type="evidence" value="ECO:0007669"/>
    <property type="project" value="UniProtKB-KW"/>
</dbReference>
<dbReference type="Proteomes" id="UP001296104">
    <property type="component" value="Unassembled WGS sequence"/>
</dbReference>
<protein>
    <recommendedName>
        <fullName evidence="2">RING-type E3 ubiquitin transferase</fullName>
        <ecNumber evidence="2">2.3.2.27</ecNumber>
    </recommendedName>
</protein>
<evidence type="ECO:0000259" key="8">
    <source>
        <dbReference type="PROSITE" id="PS50089"/>
    </source>
</evidence>
<evidence type="ECO:0000256" key="5">
    <source>
        <dbReference type="ARBA" id="ARBA00023163"/>
    </source>
</evidence>
<feature type="compositionally biased region" description="Polar residues" evidence="7">
    <location>
        <begin position="133"/>
        <end position="142"/>
    </location>
</feature>
<dbReference type="AlphaFoldDB" id="A0AAI9E9X8"/>
<evidence type="ECO:0000313" key="9">
    <source>
        <dbReference type="EMBL" id="CAK3967390.1"/>
    </source>
</evidence>
<dbReference type="Pfam" id="PF13639">
    <property type="entry name" value="zf-RING_2"/>
    <property type="match status" value="1"/>
</dbReference>
<dbReference type="PROSITE" id="PS50089">
    <property type="entry name" value="ZF_RING_2"/>
    <property type="match status" value="1"/>
</dbReference>
<keyword evidence="5" id="KW-0804">Transcription</keyword>
<keyword evidence="10" id="KW-1185">Reference proteome</keyword>
<comment type="caution">
    <text evidence="9">The sequence shown here is derived from an EMBL/GenBank/DDBJ whole genome shotgun (WGS) entry which is preliminary data.</text>
</comment>
<dbReference type="InterPro" id="IPR013083">
    <property type="entry name" value="Znf_RING/FYVE/PHD"/>
</dbReference>
<evidence type="ECO:0000256" key="4">
    <source>
        <dbReference type="ARBA" id="ARBA00023015"/>
    </source>
</evidence>
<organism evidence="9 10">
    <name type="scientific">Lecanosticta acicola</name>
    <dbReference type="NCBI Taxonomy" id="111012"/>
    <lineage>
        <taxon>Eukaryota</taxon>
        <taxon>Fungi</taxon>
        <taxon>Dikarya</taxon>
        <taxon>Ascomycota</taxon>
        <taxon>Pezizomycotina</taxon>
        <taxon>Dothideomycetes</taxon>
        <taxon>Dothideomycetidae</taxon>
        <taxon>Mycosphaerellales</taxon>
        <taxon>Mycosphaerellaceae</taxon>
        <taxon>Lecanosticta</taxon>
    </lineage>
</organism>
<dbReference type="SUPFAM" id="SSF57850">
    <property type="entry name" value="RING/U-box"/>
    <property type="match status" value="1"/>
</dbReference>
<keyword evidence="6" id="KW-0862">Zinc</keyword>
<evidence type="ECO:0000256" key="3">
    <source>
        <dbReference type="ARBA" id="ARBA00022679"/>
    </source>
</evidence>
<keyword evidence="6" id="KW-0863">Zinc-finger</keyword>
<gene>
    <name evidence="9" type="ORF">LECACI_7A003533</name>
</gene>
<dbReference type="EC" id="2.3.2.27" evidence="2"/>
<dbReference type="PANTHER" id="PTHR46077:SF1">
    <property type="entry name" value="TOP1 BINDING ARGININE_SERINE RICH PROTEIN, E3 UBIQUITIN LIGASE"/>
    <property type="match status" value="1"/>
</dbReference>
<evidence type="ECO:0000256" key="1">
    <source>
        <dbReference type="ARBA" id="ARBA00000900"/>
    </source>
</evidence>
<comment type="catalytic activity">
    <reaction evidence="1">
        <text>S-ubiquitinyl-[E2 ubiquitin-conjugating enzyme]-L-cysteine + [acceptor protein]-L-lysine = [E2 ubiquitin-conjugating enzyme]-L-cysteine + N(6)-ubiquitinyl-[acceptor protein]-L-lysine.</text>
        <dbReference type="EC" id="2.3.2.27"/>
    </reaction>
</comment>